<evidence type="ECO:0000313" key="1">
    <source>
        <dbReference type="EMBL" id="PSK87299.1"/>
    </source>
</evidence>
<dbReference type="Proteomes" id="UP000193495">
    <property type="component" value="Unassembled WGS sequence"/>
</dbReference>
<name>A0A1X6Y6X0_9RHOB</name>
<dbReference type="EMBL" id="PYGB01000003">
    <property type="protein sequence ID" value="PSK87299.1"/>
    <property type="molecule type" value="Genomic_DNA"/>
</dbReference>
<reference evidence="2 3" key="1">
    <citation type="submission" date="2017-03" db="EMBL/GenBank/DDBJ databases">
        <authorList>
            <person name="Afonso C.L."/>
            <person name="Miller P.J."/>
            <person name="Scott M.A."/>
            <person name="Spackman E."/>
            <person name="Goraichik I."/>
            <person name="Dimitrov K.M."/>
            <person name="Suarez D.L."/>
            <person name="Swayne D.E."/>
        </authorList>
    </citation>
    <scope>NUCLEOTIDE SEQUENCE [LARGE SCALE GENOMIC DNA]</scope>
    <source>
        <strain evidence="2 3">CECT 8367</strain>
    </source>
</reference>
<keyword evidence="4" id="KW-1185">Reference proteome</keyword>
<dbReference type="AlphaFoldDB" id="A0A1X6Y6X0"/>
<protein>
    <submittedName>
        <fullName evidence="2">Oxidoreductase molybdopterin binding domain protein</fullName>
    </submittedName>
</protein>
<gene>
    <name evidence="1" type="ORF">CLV79_103350</name>
    <name evidence="2" type="ORF">LOS8367_00048</name>
</gene>
<dbReference type="Proteomes" id="UP000240624">
    <property type="component" value="Unassembled WGS sequence"/>
</dbReference>
<dbReference type="InterPro" id="IPR036374">
    <property type="entry name" value="OxRdtase_Mopterin-bd_sf"/>
</dbReference>
<reference evidence="1 4" key="2">
    <citation type="submission" date="2018-03" db="EMBL/GenBank/DDBJ databases">
        <title>Genomic Encyclopedia of Archaeal and Bacterial Type Strains, Phase II (KMG-II): from individual species to whole genera.</title>
        <authorList>
            <person name="Goeker M."/>
        </authorList>
    </citation>
    <scope>NUCLEOTIDE SEQUENCE [LARGE SCALE GENOMIC DNA]</scope>
    <source>
        <strain evidence="1 4">DSM 29956</strain>
    </source>
</reference>
<proteinExistence type="predicted"/>
<dbReference type="RefSeq" id="WP_085894442.1">
    <property type="nucleotide sequence ID" value="NZ_FWFY01000001.1"/>
</dbReference>
<dbReference type="OrthoDB" id="9798763at2"/>
<accession>A0A1X6Y6X0</accession>
<sequence length="173" mass="19071">MNQAIKSALTGLAMATVATYASSTELQDPFYAEPGVLQVGQEDEEFVSFDLDALDALPQVSFETSTIWTDGSSLYSGVSVATLLEEAGMGEMIGQSGATLELVALNDYRVQIPIEDIGEELPIVATRIDGETVSIREKGPYWLIYPFDRAAEYRTEETYKRSIWQLAQMIVLE</sequence>
<evidence type="ECO:0000313" key="4">
    <source>
        <dbReference type="Proteomes" id="UP000240624"/>
    </source>
</evidence>
<evidence type="ECO:0000313" key="2">
    <source>
        <dbReference type="EMBL" id="SLN12315.1"/>
    </source>
</evidence>
<organism evidence="2 3">
    <name type="scientific">Limimaricola soesokkakensis</name>
    <dbReference type="NCBI Taxonomy" id="1343159"/>
    <lineage>
        <taxon>Bacteria</taxon>
        <taxon>Pseudomonadati</taxon>
        <taxon>Pseudomonadota</taxon>
        <taxon>Alphaproteobacteria</taxon>
        <taxon>Rhodobacterales</taxon>
        <taxon>Paracoccaceae</taxon>
        <taxon>Limimaricola</taxon>
    </lineage>
</organism>
<dbReference type="SUPFAM" id="SSF56524">
    <property type="entry name" value="Oxidoreductase molybdopterin-binding domain"/>
    <property type="match status" value="1"/>
</dbReference>
<dbReference type="EMBL" id="FWFY01000001">
    <property type="protein sequence ID" value="SLN12315.1"/>
    <property type="molecule type" value="Genomic_DNA"/>
</dbReference>
<dbReference type="Gene3D" id="3.90.420.10">
    <property type="entry name" value="Oxidoreductase, molybdopterin-binding domain"/>
    <property type="match status" value="1"/>
</dbReference>
<evidence type="ECO:0000313" key="3">
    <source>
        <dbReference type="Proteomes" id="UP000193495"/>
    </source>
</evidence>